<dbReference type="OrthoDB" id="1696582at2759"/>
<dbReference type="EMBL" id="JACGCM010001604">
    <property type="protein sequence ID" value="KAF6152837.1"/>
    <property type="molecule type" value="Genomic_DNA"/>
</dbReference>
<comment type="caution">
    <text evidence="1">The sequence shown here is derived from an EMBL/GenBank/DDBJ whole genome shotgun (WGS) entry which is preliminary data.</text>
</comment>
<dbReference type="Proteomes" id="UP000541444">
    <property type="component" value="Unassembled WGS sequence"/>
</dbReference>
<evidence type="ECO:0000313" key="2">
    <source>
        <dbReference type="Proteomes" id="UP000541444"/>
    </source>
</evidence>
<dbReference type="Gene3D" id="3.30.450.60">
    <property type="match status" value="1"/>
</dbReference>
<reference evidence="1 2" key="1">
    <citation type="journal article" date="2020" name="IScience">
        <title>Genome Sequencing of the Endangered Kingdonia uniflora (Circaeasteraceae, Ranunculales) Reveals Potential Mechanisms of Evolutionary Specialization.</title>
        <authorList>
            <person name="Sun Y."/>
            <person name="Deng T."/>
            <person name="Zhang A."/>
            <person name="Moore M.J."/>
            <person name="Landis J.B."/>
            <person name="Lin N."/>
            <person name="Zhang H."/>
            <person name="Zhang X."/>
            <person name="Huang J."/>
            <person name="Zhang X."/>
            <person name="Sun H."/>
            <person name="Wang H."/>
        </authorList>
    </citation>
    <scope>NUCLEOTIDE SEQUENCE [LARGE SCALE GENOMIC DNA]</scope>
    <source>
        <strain evidence="1">TB1705</strain>
        <tissue evidence="1">Leaf</tissue>
    </source>
</reference>
<organism evidence="1 2">
    <name type="scientific">Kingdonia uniflora</name>
    <dbReference type="NCBI Taxonomy" id="39325"/>
    <lineage>
        <taxon>Eukaryota</taxon>
        <taxon>Viridiplantae</taxon>
        <taxon>Streptophyta</taxon>
        <taxon>Embryophyta</taxon>
        <taxon>Tracheophyta</taxon>
        <taxon>Spermatophyta</taxon>
        <taxon>Magnoliopsida</taxon>
        <taxon>Ranunculales</taxon>
        <taxon>Circaeasteraceae</taxon>
        <taxon>Kingdonia</taxon>
    </lineage>
</organism>
<evidence type="ECO:0000313" key="1">
    <source>
        <dbReference type="EMBL" id="KAF6152837.1"/>
    </source>
</evidence>
<name>A0A7J7MD99_9MAGN</name>
<proteinExistence type="predicted"/>
<dbReference type="InterPro" id="IPR011012">
    <property type="entry name" value="Longin-like_dom_sf"/>
</dbReference>
<accession>A0A7J7MD99</accession>
<dbReference type="SUPFAM" id="SSF64356">
    <property type="entry name" value="SNARE-like"/>
    <property type="match status" value="1"/>
</dbReference>
<dbReference type="AlphaFoldDB" id="A0A7J7MD99"/>
<gene>
    <name evidence="1" type="ORF">GIB67_025855</name>
</gene>
<keyword evidence="2" id="KW-1185">Reference proteome</keyword>
<protein>
    <submittedName>
        <fullName evidence="1">Uncharacterized protein</fullName>
    </submittedName>
</protein>
<sequence length="145" mass="17031">MISQFFVMSQRGDNIVFRDYRGDVPKGSAEIFFRKVKFWKEDEEEDAPPVFVGRIGYCLIEQFNTYLSNASRLIGLPFESPSQQIFIYSEAGGIQKQDLTFESLFMFIEAPRMRLKLGDCDDWQHLIIDDYDKDVWLIHNSIEKL</sequence>